<organism evidence="2 3">
    <name type="scientific">Galerina marginata (strain CBS 339.88)</name>
    <dbReference type="NCBI Taxonomy" id="685588"/>
    <lineage>
        <taxon>Eukaryota</taxon>
        <taxon>Fungi</taxon>
        <taxon>Dikarya</taxon>
        <taxon>Basidiomycota</taxon>
        <taxon>Agaricomycotina</taxon>
        <taxon>Agaricomycetes</taxon>
        <taxon>Agaricomycetidae</taxon>
        <taxon>Agaricales</taxon>
        <taxon>Agaricineae</taxon>
        <taxon>Strophariaceae</taxon>
        <taxon>Galerina</taxon>
    </lineage>
</organism>
<keyword evidence="3" id="KW-1185">Reference proteome</keyword>
<reference evidence="3" key="1">
    <citation type="journal article" date="2014" name="Proc. Natl. Acad. Sci. U.S.A.">
        <title>Extensive sampling of basidiomycete genomes demonstrates inadequacy of the white-rot/brown-rot paradigm for wood decay fungi.</title>
        <authorList>
            <person name="Riley R."/>
            <person name="Salamov A.A."/>
            <person name="Brown D.W."/>
            <person name="Nagy L.G."/>
            <person name="Floudas D."/>
            <person name="Held B.W."/>
            <person name="Levasseur A."/>
            <person name="Lombard V."/>
            <person name="Morin E."/>
            <person name="Otillar R."/>
            <person name="Lindquist E.A."/>
            <person name="Sun H."/>
            <person name="LaButti K.M."/>
            <person name="Schmutz J."/>
            <person name="Jabbour D."/>
            <person name="Luo H."/>
            <person name="Baker S.E."/>
            <person name="Pisabarro A.G."/>
            <person name="Walton J.D."/>
            <person name="Blanchette R.A."/>
            <person name="Henrissat B."/>
            <person name="Martin F."/>
            <person name="Cullen D."/>
            <person name="Hibbett D.S."/>
            <person name="Grigoriev I.V."/>
        </authorList>
    </citation>
    <scope>NUCLEOTIDE SEQUENCE [LARGE SCALE GENOMIC DNA]</scope>
    <source>
        <strain evidence="3">CBS 339.88</strain>
    </source>
</reference>
<dbReference type="GO" id="GO:0016020">
    <property type="term" value="C:membrane"/>
    <property type="evidence" value="ECO:0007669"/>
    <property type="project" value="TreeGrafter"/>
</dbReference>
<name>A0A067T2E6_GALM3</name>
<dbReference type="OrthoDB" id="94039at2759"/>
<accession>A0A067T2E6</accession>
<dbReference type="InterPro" id="IPR029058">
    <property type="entry name" value="AB_hydrolase_fold"/>
</dbReference>
<proteinExistence type="predicted"/>
<evidence type="ECO:0000259" key="1">
    <source>
        <dbReference type="Pfam" id="PF12697"/>
    </source>
</evidence>
<dbReference type="HOGENOM" id="CLU_032490_0_0_1"/>
<dbReference type="InterPro" id="IPR000073">
    <property type="entry name" value="AB_hydrolase_1"/>
</dbReference>
<feature type="domain" description="AB hydrolase-1" evidence="1">
    <location>
        <begin position="43"/>
        <end position="318"/>
    </location>
</feature>
<dbReference type="Proteomes" id="UP000027222">
    <property type="component" value="Unassembled WGS sequence"/>
</dbReference>
<dbReference type="STRING" id="685588.A0A067T2E6"/>
<sequence length="348" mass="38816">MSIGFSTQSYVFDPRPSYPLLSVVKRYWREGSPYLNDPEALTLVFAHGTGFHKEQWEPVLDDLQTLLDKGEGRPKIREVWSIDASNHGDAAQLNEETLNYGYKHTFNWEEYARSIHLFLSGNGKGVDFDFTGHKLVGIGHSMGAVSLGLSLGYYPKINFASLILCEVMILPEKYMGENNFLAGGSEKRRDIWPSKEEAYKLLKSRGTWKSWDDRILKIYVESGMRSLPTAAYPDKEGVTLKCTRDQEAACYRDAIGSRRLYHNFGNIVKIVPTHLIYGEIEDYLPADVRKDVVDNKAGGVQNLASLAFVPGAGHLVTQINPSGLAEKIYDALVITSKSSKPSGGSARL</sequence>
<gene>
    <name evidence="2" type="ORF">GALMADRAFT_246742</name>
</gene>
<dbReference type="Pfam" id="PF12697">
    <property type="entry name" value="Abhydrolase_6"/>
    <property type="match status" value="1"/>
</dbReference>
<dbReference type="PANTHER" id="PTHR43798:SF33">
    <property type="entry name" value="HYDROLASE, PUTATIVE (AFU_ORTHOLOGUE AFUA_2G14860)-RELATED"/>
    <property type="match status" value="1"/>
</dbReference>
<evidence type="ECO:0000313" key="3">
    <source>
        <dbReference type="Proteomes" id="UP000027222"/>
    </source>
</evidence>
<dbReference type="PANTHER" id="PTHR43798">
    <property type="entry name" value="MONOACYLGLYCEROL LIPASE"/>
    <property type="match status" value="1"/>
</dbReference>
<dbReference type="SUPFAM" id="SSF53474">
    <property type="entry name" value="alpha/beta-Hydrolases"/>
    <property type="match status" value="1"/>
</dbReference>
<dbReference type="Gene3D" id="3.40.50.1820">
    <property type="entry name" value="alpha/beta hydrolase"/>
    <property type="match status" value="1"/>
</dbReference>
<dbReference type="EMBL" id="KL142377">
    <property type="protein sequence ID" value="KDR77355.1"/>
    <property type="molecule type" value="Genomic_DNA"/>
</dbReference>
<dbReference type="AlphaFoldDB" id="A0A067T2E6"/>
<dbReference type="InterPro" id="IPR050266">
    <property type="entry name" value="AB_hydrolase_sf"/>
</dbReference>
<protein>
    <recommendedName>
        <fullName evidence="1">AB hydrolase-1 domain-containing protein</fullName>
    </recommendedName>
</protein>
<evidence type="ECO:0000313" key="2">
    <source>
        <dbReference type="EMBL" id="KDR77355.1"/>
    </source>
</evidence>